<dbReference type="Pfam" id="PF07201">
    <property type="entry name" value="HrpJ"/>
    <property type="match status" value="1"/>
</dbReference>
<dbReference type="EMBL" id="CABPSK010000002">
    <property type="protein sequence ID" value="VVE04149.1"/>
    <property type="molecule type" value="Genomic_DNA"/>
</dbReference>
<dbReference type="InterPro" id="IPR010812">
    <property type="entry name" value="HrpJ-like"/>
</dbReference>
<dbReference type="GO" id="GO:0019867">
    <property type="term" value="C:outer membrane"/>
    <property type="evidence" value="ECO:0007669"/>
    <property type="project" value="InterPro"/>
</dbReference>
<dbReference type="AlphaFoldDB" id="A0A5E4UYF0"/>
<evidence type="ECO:0000313" key="4">
    <source>
        <dbReference type="Proteomes" id="UP000366945"/>
    </source>
</evidence>
<dbReference type="GO" id="GO:0030254">
    <property type="term" value="P:protein secretion by the type III secretion system"/>
    <property type="evidence" value="ECO:0007669"/>
    <property type="project" value="InterPro"/>
</dbReference>
<dbReference type="InterPro" id="IPR013401">
    <property type="entry name" value="T3SS_LcrE"/>
</dbReference>
<organism evidence="3 4">
    <name type="scientific">Pandoraea pneumonica</name>
    <dbReference type="NCBI Taxonomy" id="2508299"/>
    <lineage>
        <taxon>Bacteria</taxon>
        <taxon>Pseudomonadati</taxon>
        <taxon>Pseudomonadota</taxon>
        <taxon>Betaproteobacteria</taxon>
        <taxon>Burkholderiales</taxon>
        <taxon>Burkholderiaceae</taxon>
        <taxon>Pandoraea</taxon>
    </lineage>
</organism>
<gene>
    <name evidence="3" type="ORF">PPN31114_02285</name>
</gene>
<keyword evidence="4" id="KW-1185">Reference proteome</keyword>
<evidence type="ECO:0000256" key="1">
    <source>
        <dbReference type="SAM" id="MobiDB-lite"/>
    </source>
</evidence>
<dbReference type="NCBIfam" id="TIGR02568">
    <property type="entry name" value="LcrE"/>
    <property type="match status" value="1"/>
</dbReference>
<dbReference type="GO" id="GO:0009986">
    <property type="term" value="C:cell surface"/>
    <property type="evidence" value="ECO:0007669"/>
    <property type="project" value="InterPro"/>
</dbReference>
<evidence type="ECO:0000259" key="2">
    <source>
        <dbReference type="Pfam" id="PF07201"/>
    </source>
</evidence>
<dbReference type="PRINTS" id="PR01344">
    <property type="entry name" value="INVEPROTEIN"/>
</dbReference>
<dbReference type="GO" id="GO:0050709">
    <property type="term" value="P:negative regulation of protein secretion"/>
    <property type="evidence" value="ECO:0007669"/>
    <property type="project" value="InterPro"/>
</dbReference>
<feature type="domain" description="Hypersensitivity response secretion-like HrpJ" evidence="2">
    <location>
        <begin position="67"/>
        <end position="228"/>
    </location>
</feature>
<dbReference type="InterPro" id="IPR003520">
    <property type="entry name" value="Invas_InvE"/>
</dbReference>
<evidence type="ECO:0000313" key="3">
    <source>
        <dbReference type="EMBL" id="VVE04149.1"/>
    </source>
</evidence>
<feature type="region of interest" description="Disordered" evidence="1">
    <location>
        <begin position="19"/>
        <end position="51"/>
    </location>
</feature>
<dbReference type="Proteomes" id="UP000366945">
    <property type="component" value="Unassembled WGS sequence"/>
</dbReference>
<proteinExistence type="predicted"/>
<dbReference type="SUPFAM" id="SSF140591">
    <property type="entry name" value="Type III secretion system domain"/>
    <property type="match status" value="1"/>
</dbReference>
<dbReference type="Gene3D" id="1.10.150.630">
    <property type="match status" value="1"/>
</dbReference>
<sequence length="393" mass="43134">MAALESLRPFSVPVTLAQAGEKTGEKAGNKVVTNHHRSTRTADDDDDGGARRILVGGPGADLRRALDASDEMSSVMAQFRSRALRSSEEHRGVDDSYARLLDDAAPDRIQRILAASWHSPNELARMLLTHFPDVSDRWLALKVLISQRETLSTEQQAALDIVLAQAEAAPPEEVRERLAGIHCAIKARLCSSEMPLACTPSMLRAAYRNFLCDEAGDIEVYQNWIGNFGFARRAQVLHFMEGALVDDMRANDPSSTAREFLLPLTRLGVLRRLRTCESTFVAQISTSPMARPFNDREQDWLHFLLAILTDPAALDGALRDVTGDAAMLQGFEAHSQLIGLLQRACSALPGEPLQSQDARDAVLDGLSALAQTAYRRESVATHADPVSRDRRSA</sequence>
<protein>
    <submittedName>
        <fullName evidence="3">SepL/TyeA/HrpJ family type III secretion system gatekeeper</fullName>
    </submittedName>
</protein>
<name>A0A5E4UYF0_9BURK</name>
<accession>A0A5E4UYF0</accession>
<reference evidence="3 4" key="1">
    <citation type="submission" date="2019-08" db="EMBL/GenBank/DDBJ databases">
        <authorList>
            <person name="Peeters C."/>
        </authorList>
    </citation>
    <scope>NUCLEOTIDE SEQUENCE [LARGE SCALE GENOMIC DNA]</scope>
    <source>
        <strain evidence="3 4">LMG 31114</strain>
    </source>
</reference>
<dbReference type="RefSeq" id="WP_174987952.1">
    <property type="nucleotide sequence ID" value="NZ_CABPSK010000002.1"/>
</dbReference>
<dbReference type="GeneID" id="300404317"/>